<evidence type="ECO:0000313" key="3">
    <source>
        <dbReference type="Proteomes" id="UP000053676"/>
    </source>
</evidence>
<dbReference type="EMBL" id="KI660141">
    <property type="protein sequence ID" value="ETN77938.1"/>
    <property type="molecule type" value="Genomic_DNA"/>
</dbReference>
<reference evidence="3" key="1">
    <citation type="journal article" date="2014" name="Nat. Genet.">
        <title>Genome of the human hookworm Necator americanus.</title>
        <authorList>
            <person name="Tang Y.T."/>
            <person name="Gao X."/>
            <person name="Rosa B.A."/>
            <person name="Abubucker S."/>
            <person name="Hallsworth-Pepin K."/>
            <person name="Martin J."/>
            <person name="Tyagi R."/>
            <person name="Heizer E."/>
            <person name="Zhang X."/>
            <person name="Bhonagiri-Palsikar V."/>
            <person name="Minx P."/>
            <person name="Warren W.C."/>
            <person name="Wang Q."/>
            <person name="Zhan B."/>
            <person name="Hotez P.J."/>
            <person name="Sternberg P.W."/>
            <person name="Dougall A."/>
            <person name="Gaze S.T."/>
            <person name="Mulvenna J."/>
            <person name="Sotillo J."/>
            <person name="Ranganathan S."/>
            <person name="Rabelo E.M."/>
            <person name="Wilson R.K."/>
            <person name="Felgner P.L."/>
            <person name="Bethony J."/>
            <person name="Hawdon J.M."/>
            <person name="Gasser R.B."/>
            <person name="Loukas A."/>
            <person name="Mitreva M."/>
        </authorList>
    </citation>
    <scope>NUCLEOTIDE SEQUENCE [LARGE SCALE GENOMIC DNA]</scope>
</reference>
<protein>
    <submittedName>
        <fullName evidence="2">Uncharacterized protein</fullName>
    </submittedName>
</protein>
<dbReference type="Proteomes" id="UP000053676">
    <property type="component" value="Unassembled WGS sequence"/>
</dbReference>
<feature type="region of interest" description="Disordered" evidence="1">
    <location>
        <begin position="66"/>
        <end position="85"/>
    </location>
</feature>
<feature type="compositionally biased region" description="Polar residues" evidence="1">
    <location>
        <begin position="73"/>
        <end position="85"/>
    </location>
</feature>
<organism evidence="2 3">
    <name type="scientific">Necator americanus</name>
    <name type="common">Human hookworm</name>
    <dbReference type="NCBI Taxonomy" id="51031"/>
    <lineage>
        <taxon>Eukaryota</taxon>
        <taxon>Metazoa</taxon>
        <taxon>Ecdysozoa</taxon>
        <taxon>Nematoda</taxon>
        <taxon>Chromadorea</taxon>
        <taxon>Rhabditida</taxon>
        <taxon>Rhabditina</taxon>
        <taxon>Rhabditomorpha</taxon>
        <taxon>Strongyloidea</taxon>
        <taxon>Ancylostomatidae</taxon>
        <taxon>Bunostominae</taxon>
        <taxon>Necator</taxon>
    </lineage>
</organism>
<dbReference type="KEGG" id="nai:NECAME_10695"/>
<dbReference type="OrthoDB" id="412787at2759"/>
<keyword evidence="3" id="KW-1185">Reference proteome</keyword>
<evidence type="ECO:0000313" key="2">
    <source>
        <dbReference type="EMBL" id="ETN77938.1"/>
    </source>
</evidence>
<feature type="non-terminal residue" evidence="2">
    <location>
        <position position="85"/>
    </location>
</feature>
<sequence length="85" mass="9706">MESQRYLIIGGKSYTIIREPIDISTLTCALKPIVGCPIYPAIDFRQGSTTIRPTIHWYAYNQPQEECHESKSKPSSSRENITFLD</sequence>
<name>W2T7U2_NECAM</name>
<evidence type="ECO:0000256" key="1">
    <source>
        <dbReference type="SAM" id="MobiDB-lite"/>
    </source>
</evidence>
<accession>W2T7U2</accession>
<dbReference type="STRING" id="51031.W2T7U2"/>
<proteinExistence type="predicted"/>
<gene>
    <name evidence="2" type="ORF">NECAME_10695</name>
</gene>
<dbReference type="AlphaFoldDB" id="W2T7U2"/>